<evidence type="ECO:0000256" key="8">
    <source>
        <dbReference type="ARBA" id="ARBA00022989"/>
    </source>
</evidence>
<dbReference type="PANTHER" id="PTHR46473:SF10">
    <property type="entry name" value="LD45603P-RELATED"/>
    <property type="match status" value="1"/>
</dbReference>
<reference evidence="16" key="1">
    <citation type="submission" date="2024-02" db="UniProtKB">
        <authorList>
            <consortium name="WormBaseParasite"/>
        </authorList>
    </citation>
    <scope>IDENTIFICATION</scope>
</reference>
<dbReference type="Proteomes" id="UP000887575">
    <property type="component" value="Unassembled WGS sequence"/>
</dbReference>
<dbReference type="SMART" id="SM00365">
    <property type="entry name" value="LRR_SD22"/>
    <property type="match status" value="6"/>
</dbReference>
<dbReference type="Gene3D" id="3.80.10.10">
    <property type="entry name" value="Ribonuclease Inhibitor"/>
    <property type="match status" value="5"/>
</dbReference>
<organism evidence="15 16">
    <name type="scientific">Mesorhabditis belari</name>
    <dbReference type="NCBI Taxonomy" id="2138241"/>
    <lineage>
        <taxon>Eukaryota</taxon>
        <taxon>Metazoa</taxon>
        <taxon>Ecdysozoa</taxon>
        <taxon>Nematoda</taxon>
        <taxon>Chromadorea</taxon>
        <taxon>Rhabditida</taxon>
        <taxon>Rhabditina</taxon>
        <taxon>Rhabditomorpha</taxon>
        <taxon>Rhabditoidea</taxon>
        <taxon>Rhabditidae</taxon>
        <taxon>Mesorhabditinae</taxon>
        <taxon>Mesorhabditis</taxon>
    </lineage>
</organism>
<dbReference type="Pfam" id="PF12799">
    <property type="entry name" value="LRR_4"/>
    <property type="match status" value="1"/>
</dbReference>
<protein>
    <submittedName>
        <fullName evidence="16">Uncharacterized protein</fullName>
    </submittedName>
</protein>
<keyword evidence="12" id="KW-0407">Ion channel</keyword>
<dbReference type="InterPro" id="IPR051432">
    <property type="entry name" value="KCNMA1_auxiliary"/>
</dbReference>
<evidence type="ECO:0000256" key="3">
    <source>
        <dbReference type="ARBA" id="ARBA00022475"/>
    </source>
</evidence>
<dbReference type="Pfam" id="PF13855">
    <property type="entry name" value="LRR_8"/>
    <property type="match status" value="4"/>
</dbReference>
<evidence type="ECO:0000256" key="5">
    <source>
        <dbReference type="ARBA" id="ARBA00022692"/>
    </source>
</evidence>
<evidence type="ECO:0000256" key="9">
    <source>
        <dbReference type="ARBA" id="ARBA00023065"/>
    </source>
</evidence>
<accession>A0AAF3F8W0</accession>
<keyword evidence="10 13" id="KW-0472">Membrane</keyword>
<keyword evidence="3" id="KW-1003">Cell membrane</keyword>
<evidence type="ECO:0000256" key="11">
    <source>
        <dbReference type="ARBA" id="ARBA00023157"/>
    </source>
</evidence>
<keyword evidence="5 13" id="KW-0812">Transmembrane</keyword>
<keyword evidence="6 14" id="KW-0732">Signal</keyword>
<keyword evidence="8 13" id="KW-1133">Transmembrane helix</keyword>
<evidence type="ECO:0000256" key="14">
    <source>
        <dbReference type="SAM" id="SignalP"/>
    </source>
</evidence>
<dbReference type="PROSITE" id="PS51450">
    <property type="entry name" value="LRR"/>
    <property type="match status" value="2"/>
</dbReference>
<evidence type="ECO:0000256" key="13">
    <source>
        <dbReference type="SAM" id="Phobius"/>
    </source>
</evidence>
<keyword evidence="4" id="KW-0433">Leucine-rich repeat</keyword>
<dbReference type="PANTHER" id="PTHR46473">
    <property type="entry name" value="GH08155P"/>
    <property type="match status" value="1"/>
</dbReference>
<feature type="chain" id="PRO_5042021312" evidence="14">
    <location>
        <begin position="20"/>
        <end position="579"/>
    </location>
</feature>
<sequence length="579" mass="64666">MIAPIRALLVAFLLSTINADPCKKIDETFRKTSSENGPVSCKCLIDPLVPEFYQNVWIGCTGQSMSAVFSELGSLNETLVNRIHIWDSQLDIIPAEMFEKVKPKKLIIENSLVNIVRKGTFTVIGPRLQELRLRNNAMKKNLDPEMLTGLDHLQILDLSGNKLTKIRSADFEKVAELEELLLNENGIGEIEEGSFENLSQLRVLSIQNNQITAITKNTFKGLENLEELYLQNNQISSIDWTAFRNLKKLKILDLGRNHISSVDLQGFDKLEKLILNNNSIQTLKNVVLRSLPSLVYISFDRNTIAEIEDDSFRGLATSPRLDTVSMASNNITVIGGNAFKHVTSIRSLALQMNQLSSLSSNGLAALSPLRHLSVLILSGNRLDALHEGELPKSLRVILLDNNQLAHIDSSTFRGLSIERLHLNSNRLTHLPKGTFDDIDLTVLKQIDITENRWQCVCEEEWLGSWLDKLGESDVGDGTIGCLALACPKVEEESNGSKWVTVVASVLAGVSVLILIAIAYLYIEDVRSRAMIKRPFGRVDSDLARLIEKEAKTDADRGLIRKQKAPEIVQNNKRNVRFVS</sequence>
<evidence type="ECO:0000313" key="15">
    <source>
        <dbReference type="Proteomes" id="UP000887575"/>
    </source>
</evidence>
<evidence type="ECO:0000256" key="2">
    <source>
        <dbReference type="ARBA" id="ARBA00022448"/>
    </source>
</evidence>
<keyword evidence="11" id="KW-1015">Disulfide bond</keyword>
<proteinExistence type="predicted"/>
<evidence type="ECO:0000256" key="1">
    <source>
        <dbReference type="ARBA" id="ARBA00004162"/>
    </source>
</evidence>
<keyword evidence="2" id="KW-0813">Transport</keyword>
<evidence type="ECO:0000313" key="16">
    <source>
        <dbReference type="WBParaSite" id="MBELARI_LOCUS3335"/>
    </source>
</evidence>
<dbReference type="FunFam" id="3.80.10.10:FF:001164">
    <property type="entry name" value="GH01279p"/>
    <property type="match status" value="1"/>
</dbReference>
<evidence type="ECO:0000256" key="12">
    <source>
        <dbReference type="ARBA" id="ARBA00023303"/>
    </source>
</evidence>
<dbReference type="AlphaFoldDB" id="A0AAF3F8W0"/>
<dbReference type="SMART" id="SM00369">
    <property type="entry name" value="LRR_TYP"/>
    <property type="match status" value="12"/>
</dbReference>
<name>A0AAF3F8W0_9BILA</name>
<dbReference type="SUPFAM" id="SSF52058">
    <property type="entry name" value="L domain-like"/>
    <property type="match status" value="1"/>
</dbReference>
<dbReference type="InterPro" id="IPR025875">
    <property type="entry name" value="Leu-rich_rpt_4"/>
</dbReference>
<keyword evidence="15" id="KW-1185">Reference proteome</keyword>
<evidence type="ECO:0000256" key="6">
    <source>
        <dbReference type="ARBA" id="ARBA00022729"/>
    </source>
</evidence>
<dbReference type="WBParaSite" id="MBELARI_LOCUS3335">
    <property type="protein sequence ID" value="MBELARI_LOCUS3335"/>
    <property type="gene ID" value="MBELARI_LOCUS3335"/>
</dbReference>
<dbReference type="GO" id="GO:0005886">
    <property type="term" value="C:plasma membrane"/>
    <property type="evidence" value="ECO:0007669"/>
    <property type="project" value="UniProtKB-SubCell"/>
</dbReference>
<evidence type="ECO:0000256" key="7">
    <source>
        <dbReference type="ARBA" id="ARBA00022737"/>
    </source>
</evidence>
<dbReference type="InterPro" id="IPR003591">
    <property type="entry name" value="Leu-rich_rpt_typical-subtyp"/>
</dbReference>
<keyword evidence="9" id="KW-0406">Ion transport</keyword>
<dbReference type="InterPro" id="IPR032675">
    <property type="entry name" value="LRR_dom_sf"/>
</dbReference>
<feature type="signal peptide" evidence="14">
    <location>
        <begin position="1"/>
        <end position="19"/>
    </location>
</feature>
<feature type="transmembrane region" description="Helical" evidence="13">
    <location>
        <begin position="498"/>
        <end position="522"/>
    </location>
</feature>
<comment type="subcellular location">
    <subcellularLocation>
        <location evidence="1">Cell membrane</location>
        <topology evidence="1">Single-pass membrane protein</topology>
    </subcellularLocation>
</comment>
<evidence type="ECO:0000256" key="4">
    <source>
        <dbReference type="ARBA" id="ARBA00022614"/>
    </source>
</evidence>
<evidence type="ECO:0000256" key="10">
    <source>
        <dbReference type="ARBA" id="ARBA00023136"/>
    </source>
</evidence>
<dbReference type="InterPro" id="IPR001611">
    <property type="entry name" value="Leu-rich_rpt"/>
</dbReference>
<dbReference type="GO" id="GO:0034220">
    <property type="term" value="P:monoatomic ion transmembrane transport"/>
    <property type="evidence" value="ECO:0007669"/>
    <property type="project" value="UniProtKB-KW"/>
</dbReference>
<keyword evidence="7" id="KW-0677">Repeat</keyword>